<dbReference type="EMBL" id="SAIY01000010">
    <property type="protein sequence ID" value="NGM15647.1"/>
    <property type="molecule type" value="Genomic_DNA"/>
</dbReference>
<evidence type="ECO:0000313" key="2">
    <source>
        <dbReference type="EMBL" id="NGM15647.1"/>
    </source>
</evidence>
<evidence type="ECO:0008006" key="4">
    <source>
        <dbReference type="Google" id="ProtNLM"/>
    </source>
</evidence>
<keyword evidence="3" id="KW-1185">Reference proteome</keyword>
<dbReference type="Proteomes" id="UP000478148">
    <property type="component" value="Unassembled WGS sequence"/>
</dbReference>
<protein>
    <recommendedName>
        <fullName evidence="4">Zinc finger CGNR domain-containing protein</fullName>
    </recommendedName>
</protein>
<reference evidence="2 3" key="1">
    <citation type="submission" date="2020-02" db="EMBL/GenBank/DDBJ databases">
        <title>Draft Genome Sequence of Verrucosispora sp. Strain CWR15, Isolated from Gulf of Mexico Sponge.</title>
        <authorList>
            <person name="Kennedy S.J."/>
            <person name="Cella E."/>
            <person name="Azarian T."/>
            <person name="Baker B.J."/>
            <person name="Shaw L.N."/>
        </authorList>
    </citation>
    <scope>NUCLEOTIDE SEQUENCE [LARGE SCALE GENOMIC DNA]</scope>
    <source>
        <strain evidence="2 3">CWR15</strain>
    </source>
</reference>
<accession>A0A6M1LBS0</accession>
<comment type="caution">
    <text evidence="2">The sequence shown here is derived from an EMBL/GenBank/DDBJ whole genome shotgun (WGS) entry which is preliminary data.</text>
</comment>
<dbReference type="AlphaFoldDB" id="A0A6M1LBS0"/>
<evidence type="ECO:0000256" key="1">
    <source>
        <dbReference type="SAM" id="MobiDB-lite"/>
    </source>
</evidence>
<feature type="region of interest" description="Disordered" evidence="1">
    <location>
        <begin position="1"/>
        <end position="21"/>
    </location>
</feature>
<dbReference type="RefSeq" id="WP_164449557.1">
    <property type="nucleotide sequence ID" value="NZ_SAIY01000010.1"/>
</dbReference>
<feature type="compositionally biased region" description="Basic residues" evidence="1">
    <location>
        <begin position="8"/>
        <end position="21"/>
    </location>
</feature>
<sequence>MATCGNRLKARRHYRRIRTEP</sequence>
<name>A0A6M1LBS0_9ACTN</name>
<evidence type="ECO:0000313" key="3">
    <source>
        <dbReference type="Proteomes" id="UP000478148"/>
    </source>
</evidence>
<gene>
    <name evidence="2" type="ORF">ENC19_24935</name>
</gene>
<proteinExistence type="predicted"/>
<organism evidence="2 3">
    <name type="scientific">Verrucosispora sioxanthis</name>
    <dbReference type="NCBI Taxonomy" id="2499994"/>
    <lineage>
        <taxon>Bacteria</taxon>
        <taxon>Bacillati</taxon>
        <taxon>Actinomycetota</taxon>
        <taxon>Actinomycetes</taxon>
        <taxon>Micromonosporales</taxon>
        <taxon>Micromonosporaceae</taxon>
        <taxon>Micromonospora</taxon>
    </lineage>
</organism>